<proteinExistence type="inferred from homology"/>
<comment type="subunit">
    <text evidence="11">Homodimer (via N-terminus).</text>
</comment>
<evidence type="ECO:0000256" key="6">
    <source>
        <dbReference type="ARBA" id="ARBA00022792"/>
    </source>
</evidence>
<evidence type="ECO:0000256" key="9">
    <source>
        <dbReference type="ARBA" id="ARBA00023128"/>
    </source>
</evidence>
<reference evidence="15" key="2">
    <citation type="submission" date="2018-12" db="UniProtKB">
        <authorList>
            <consortium name="WormBaseParasite"/>
        </authorList>
    </citation>
    <scope>IDENTIFICATION</scope>
    <source>
        <strain evidence="15">Puerto Rican</strain>
    </source>
</reference>
<sequence length="663" mass="74610">MAVHSKSNTEDLRSVFNKYASVSKSGQMYMTPKDFAVKYLRLFDDENYNVSSVNCIASAADTTKDGLISFEEFLAFEALLCTRDSLYLWTFELFNRDGLGVISFDNFKKTLDMTLVNKEFTFNFDCDFINLHFSKDRSRKIHYDEFTQIIHDFNNEHAIQAFKQMDQDKTGTITVDQFKSIILQLKSRLLTPLIKENLLTVVLQSEMDGGRITFAYYMAFITLLTNMELVKRVYLSRTNGNTKVKLTKEEILNEAQRFSQITPMEMSILFQLTSLLRKDGCVTYQDLCDITPVEDNSLSYNMEARLQGKSGNNINVPHGRSVLMSILEQCYRFTLGSIAGAFGATAVYPIDLVKTRMQNQRATGSTIGELMYKNSWDCFRKVIRFEGFFGLYRGLGPQILGVAPEKAIKLTVNDIVRDQFTKPNGDISIYAEILSGGCAGASQVIFTNPLEIVKIRLQVAGEVANTRHLSAFSVVKDLGLFGLYKGSRACFLRDIPFSAIYFTSYSRLKKYFANENGCNSSTSLLMAATISGVPAAFLATPADVIKTRLQVVARTGQTTYTGVIDAAKKIWREEGGRAFWKGSGARVFRSSPQFGVTLLAYEMLQRYLNFDFGGRELSGKPINRHTSVFSTNPDHIGGYQYATTTFCGIESRLGLCFPKYTLN</sequence>
<dbReference type="SUPFAM" id="SSF103506">
    <property type="entry name" value="Mitochondrial carrier"/>
    <property type="match status" value="1"/>
</dbReference>
<evidence type="ECO:0000256" key="12">
    <source>
        <dbReference type="PROSITE-ProRule" id="PRU00282"/>
    </source>
</evidence>
<evidence type="ECO:0000313" key="14">
    <source>
        <dbReference type="Proteomes" id="UP000008854"/>
    </source>
</evidence>
<evidence type="ECO:0000256" key="2">
    <source>
        <dbReference type="ARBA" id="ARBA00006375"/>
    </source>
</evidence>
<dbReference type="PANTHER" id="PTHR45678:SF9">
    <property type="entry name" value="CALCIUM-BINDING MITOCHONDRIAL CARRIER PROTEIN ARALAR1"/>
    <property type="match status" value="1"/>
</dbReference>
<dbReference type="WBParaSite" id="Smp_137160.1">
    <property type="protein sequence ID" value="Smp_137160.1"/>
    <property type="gene ID" value="Smp_137160"/>
</dbReference>
<dbReference type="GO" id="GO:0015183">
    <property type="term" value="F:L-aspartate transmembrane transporter activity"/>
    <property type="evidence" value="ECO:0007669"/>
    <property type="project" value="TreeGrafter"/>
</dbReference>
<dbReference type="InterPro" id="IPR011992">
    <property type="entry name" value="EF-hand-dom_pair"/>
</dbReference>
<name>A0A3Q0KMM7_SCHMA</name>
<dbReference type="InterPro" id="IPR002048">
    <property type="entry name" value="EF_hand_dom"/>
</dbReference>
<evidence type="ECO:0000256" key="11">
    <source>
        <dbReference type="ARBA" id="ARBA00038674"/>
    </source>
</evidence>
<dbReference type="Gene3D" id="1.50.40.10">
    <property type="entry name" value="Mitochondrial carrier domain"/>
    <property type="match status" value="1"/>
</dbReference>
<dbReference type="AlphaFoldDB" id="A0A3Q0KMM7"/>
<dbReference type="InterPro" id="IPR051028">
    <property type="entry name" value="Mito_Solute_Carrier"/>
</dbReference>
<keyword evidence="9" id="KW-0496">Mitochondrion</keyword>
<dbReference type="PRINTS" id="PR00926">
    <property type="entry name" value="MITOCARRIER"/>
</dbReference>
<evidence type="ECO:0000256" key="4">
    <source>
        <dbReference type="ARBA" id="ARBA00022692"/>
    </source>
</evidence>
<dbReference type="PROSITE" id="PS50920">
    <property type="entry name" value="SOLCAR"/>
    <property type="match status" value="3"/>
</dbReference>
<evidence type="ECO:0000256" key="7">
    <source>
        <dbReference type="ARBA" id="ARBA00022837"/>
    </source>
</evidence>
<dbReference type="PROSITE" id="PS50222">
    <property type="entry name" value="EF_HAND_2"/>
    <property type="match status" value="2"/>
</dbReference>
<dbReference type="GO" id="GO:0005509">
    <property type="term" value="F:calcium ion binding"/>
    <property type="evidence" value="ECO:0007669"/>
    <property type="project" value="InterPro"/>
</dbReference>
<dbReference type="Pfam" id="PF13202">
    <property type="entry name" value="EF-hand_5"/>
    <property type="match status" value="1"/>
</dbReference>
<evidence type="ECO:0000256" key="5">
    <source>
        <dbReference type="ARBA" id="ARBA00022737"/>
    </source>
</evidence>
<evidence type="ECO:0000313" key="15">
    <source>
        <dbReference type="WBParaSite" id="Smp_137160.1"/>
    </source>
</evidence>
<organism evidence="14 15">
    <name type="scientific">Schistosoma mansoni</name>
    <name type="common">Blood fluke</name>
    <dbReference type="NCBI Taxonomy" id="6183"/>
    <lineage>
        <taxon>Eukaryota</taxon>
        <taxon>Metazoa</taxon>
        <taxon>Spiralia</taxon>
        <taxon>Lophotrochozoa</taxon>
        <taxon>Platyhelminthes</taxon>
        <taxon>Trematoda</taxon>
        <taxon>Digenea</taxon>
        <taxon>Strigeidida</taxon>
        <taxon>Schistosomatoidea</taxon>
        <taxon>Schistosomatidae</taxon>
        <taxon>Schistosoma</taxon>
    </lineage>
</organism>
<dbReference type="InterPro" id="IPR023395">
    <property type="entry name" value="MCP_dom_sf"/>
</dbReference>
<dbReference type="FunCoup" id="A0A3Q0KMM7">
    <property type="interactions" value="1014"/>
</dbReference>
<feature type="domain" description="EF-hand" evidence="13">
    <location>
        <begin position="82"/>
        <end position="117"/>
    </location>
</feature>
<feature type="repeat" description="Solcar" evidence="12">
    <location>
        <begin position="519"/>
        <end position="607"/>
    </location>
</feature>
<keyword evidence="5" id="KW-0677">Repeat</keyword>
<dbReference type="InParanoid" id="A0A3Q0KMM7"/>
<dbReference type="GO" id="GO:0005743">
    <property type="term" value="C:mitochondrial inner membrane"/>
    <property type="evidence" value="ECO:0007669"/>
    <property type="project" value="UniProtKB-SubCell"/>
</dbReference>
<protein>
    <submittedName>
        <fullName evidence="15">Putative mitochondrial solute carrier</fullName>
    </submittedName>
</protein>
<dbReference type="Pfam" id="PF00153">
    <property type="entry name" value="Mito_carr"/>
    <property type="match status" value="3"/>
</dbReference>
<keyword evidence="14" id="KW-1185">Reference proteome</keyword>
<dbReference type="FunFam" id="1.50.40.10:FF:000004">
    <property type="entry name" value="Calcium-binding mitochondrial carrier protein Aralar1"/>
    <property type="match status" value="1"/>
</dbReference>
<evidence type="ECO:0000256" key="1">
    <source>
        <dbReference type="ARBA" id="ARBA00004448"/>
    </source>
</evidence>
<dbReference type="Proteomes" id="UP000008854">
    <property type="component" value="Unassembled WGS sequence"/>
</dbReference>
<dbReference type="ExpressionAtlas" id="A0A3Q0KMM7">
    <property type="expression patterns" value="baseline"/>
</dbReference>
<evidence type="ECO:0000256" key="8">
    <source>
        <dbReference type="ARBA" id="ARBA00022989"/>
    </source>
</evidence>
<keyword evidence="4 12" id="KW-0812">Transmembrane</keyword>
<keyword evidence="7" id="KW-0106">Calcium</keyword>
<dbReference type="GO" id="GO:0043490">
    <property type="term" value="P:malate-aspartate shuttle"/>
    <property type="evidence" value="ECO:0007669"/>
    <property type="project" value="TreeGrafter"/>
</dbReference>
<dbReference type="GO" id="GO:0005313">
    <property type="term" value="F:L-glutamate transmembrane transporter activity"/>
    <property type="evidence" value="ECO:0007669"/>
    <property type="project" value="TreeGrafter"/>
</dbReference>
<evidence type="ECO:0000259" key="13">
    <source>
        <dbReference type="PROSITE" id="PS50222"/>
    </source>
</evidence>
<accession>A0A3Q0KMM7</accession>
<dbReference type="InterPro" id="IPR002067">
    <property type="entry name" value="MCP"/>
</dbReference>
<keyword evidence="10 12" id="KW-0472">Membrane</keyword>
<feature type="repeat" description="Solcar" evidence="12">
    <location>
        <begin position="327"/>
        <end position="419"/>
    </location>
</feature>
<dbReference type="STRING" id="6183.A0A3Q0KMM7"/>
<comment type="similarity">
    <text evidence="2">Belongs to the mitochondrial carrier (TC 2.A.29) family.</text>
</comment>
<comment type="subcellular location">
    <subcellularLocation>
        <location evidence="1">Mitochondrion inner membrane</location>
        <topology evidence="1">Multi-pass membrane protein</topology>
    </subcellularLocation>
</comment>
<dbReference type="SMART" id="SM00054">
    <property type="entry name" value="EFh"/>
    <property type="match status" value="3"/>
</dbReference>
<reference evidence="14" key="1">
    <citation type="journal article" date="2012" name="PLoS Negl. Trop. Dis.">
        <title>A systematically improved high quality genome and transcriptome of the human blood fluke Schistosoma mansoni.</title>
        <authorList>
            <person name="Protasio A.V."/>
            <person name="Tsai I.J."/>
            <person name="Babbage A."/>
            <person name="Nichol S."/>
            <person name="Hunt M."/>
            <person name="Aslett M.A."/>
            <person name="De Silva N."/>
            <person name="Velarde G.S."/>
            <person name="Anderson T.J."/>
            <person name="Clark R.C."/>
            <person name="Davidson C."/>
            <person name="Dillon G.P."/>
            <person name="Holroyd N.E."/>
            <person name="LoVerde P.T."/>
            <person name="Lloyd C."/>
            <person name="McQuillan J."/>
            <person name="Oliveira G."/>
            <person name="Otto T.D."/>
            <person name="Parker-Manuel S.J."/>
            <person name="Quail M.A."/>
            <person name="Wilson R.A."/>
            <person name="Zerlotini A."/>
            <person name="Dunne D.W."/>
            <person name="Berriman M."/>
        </authorList>
    </citation>
    <scope>NUCLEOTIDE SEQUENCE [LARGE SCALE GENOMIC DNA]</scope>
    <source>
        <strain evidence="14">Puerto Rican</strain>
    </source>
</reference>
<feature type="repeat" description="Solcar" evidence="12">
    <location>
        <begin position="427"/>
        <end position="511"/>
    </location>
</feature>
<dbReference type="Gene3D" id="1.10.238.10">
    <property type="entry name" value="EF-hand"/>
    <property type="match status" value="2"/>
</dbReference>
<keyword evidence="8" id="KW-1133">Transmembrane helix</keyword>
<keyword evidence="3" id="KW-0813">Transport</keyword>
<dbReference type="PANTHER" id="PTHR45678">
    <property type="entry name" value="MITOCHONDRIAL 2-OXODICARBOXYLATE CARRIER 1-RELATED"/>
    <property type="match status" value="1"/>
</dbReference>
<dbReference type="SUPFAM" id="SSF47473">
    <property type="entry name" value="EF-hand"/>
    <property type="match status" value="2"/>
</dbReference>
<keyword evidence="6" id="KW-0999">Mitochondrion inner membrane</keyword>
<feature type="domain" description="EF-hand" evidence="13">
    <location>
        <begin position="153"/>
        <end position="188"/>
    </location>
</feature>
<evidence type="ECO:0000256" key="3">
    <source>
        <dbReference type="ARBA" id="ARBA00022448"/>
    </source>
</evidence>
<dbReference type="InterPro" id="IPR018108">
    <property type="entry name" value="MCP_transmembrane"/>
</dbReference>
<evidence type="ECO:0000256" key="10">
    <source>
        <dbReference type="ARBA" id="ARBA00023136"/>
    </source>
</evidence>